<dbReference type="RefSeq" id="WP_065077072.1">
    <property type="nucleotide sequence ID" value="NZ_LROS01000007.1"/>
</dbReference>
<dbReference type="PATRIC" id="fig|1353534.3.peg.688"/>
<reference evidence="4 5" key="1">
    <citation type="journal article" date="2012" name="Front. Microbiol.">
        <title>Draft Genome Sequence of the Virulent Strain 01-B526 of the Fish Pathogen Aeromonas salmonicida.</title>
        <authorList>
            <person name="Charette S.J."/>
            <person name="Brochu F."/>
            <person name="Boyle B."/>
            <person name="Filion G."/>
            <person name="Tanaka K.H."/>
            <person name="Derome N."/>
        </authorList>
    </citation>
    <scope>NUCLEOTIDE SEQUENCE [LARGE SCALE GENOMIC DNA]</scope>
    <source>
        <strain evidence="4 5">P11</strain>
    </source>
</reference>
<protein>
    <submittedName>
        <fullName evidence="4">Pilus assembly protein, PilO</fullName>
    </submittedName>
</protein>
<keyword evidence="3" id="KW-0812">Transmembrane</keyword>
<name>A0A1A6B0V3_9CLOT</name>
<feature type="compositionally biased region" description="Basic and acidic residues" evidence="2">
    <location>
        <begin position="175"/>
        <end position="195"/>
    </location>
</feature>
<dbReference type="GO" id="GO:0043107">
    <property type="term" value="P:type IV pilus-dependent motility"/>
    <property type="evidence" value="ECO:0007669"/>
    <property type="project" value="InterPro"/>
</dbReference>
<dbReference type="Proteomes" id="UP000093954">
    <property type="component" value="Unassembled WGS sequence"/>
</dbReference>
<feature type="region of interest" description="Disordered" evidence="2">
    <location>
        <begin position="167"/>
        <end position="195"/>
    </location>
</feature>
<keyword evidence="5" id="KW-1185">Reference proteome</keyword>
<proteinExistence type="predicted"/>
<dbReference type="AlphaFoldDB" id="A0A1A6B0V3"/>
<evidence type="ECO:0000313" key="5">
    <source>
        <dbReference type="Proteomes" id="UP000093954"/>
    </source>
</evidence>
<accession>A0A1A6B0V3</accession>
<gene>
    <name evidence="4" type="ORF">CLRAG_06790</name>
</gene>
<sequence>MEKNKRDLMILIAILFIGFNYVIYTYFITYKLDTVKQAKNKYALKTKELNSLKAKKKSIETKQQELKKLRQETSSFDSMVPKQIDTPQLIYDFYNGCKLFGVNGENISFELLNGDSSSNSNNFHTLIIDLKITGNKANIENFIRNLNTVTKRKLNVKSITIGSSDDEELNNGELKSSDEKVSKDNSSKSIDNAKKNGDELPGEIIFYQYVQGSGSSNTKVPDNYIFYDSQKQGFNSIADMFK</sequence>
<organism evidence="4 5">
    <name type="scientific">Clostridium ragsdalei P11</name>
    <dbReference type="NCBI Taxonomy" id="1353534"/>
    <lineage>
        <taxon>Bacteria</taxon>
        <taxon>Bacillati</taxon>
        <taxon>Bacillota</taxon>
        <taxon>Clostridia</taxon>
        <taxon>Eubacteriales</taxon>
        <taxon>Clostridiaceae</taxon>
        <taxon>Clostridium</taxon>
    </lineage>
</organism>
<keyword evidence="3" id="KW-0472">Membrane</keyword>
<feature type="transmembrane region" description="Helical" evidence="3">
    <location>
        <begin position="7"/>
        <end position="27"/>
    </location>
</feature>
<keyword evidence="1" id="KW-0175">Coiled coil</keyword>
<dbReference type="Pfam" id="PF04350">
    <property type="entry name" value="PilO"/>
    <property type="match status" value="1"/>
</dbReference>
<dbReference type="InterPro" id="IPR007445">
    <property type="entry name" value="PilO"/>
</dbReference>
<dbReference type="GO" id="GO:0043683">
    <property type="term" value="P:type IV pilus assembly"/>
    <property type="evidence" value="ECO:0007669"/>
    <property type="project" value="InterPro"/>
</dbReference>
<feature type="coiled-coil region" evidence="1">
    <location>
        <begin position="35"/>
        <end position="72"/>
    </location>
</feature>
<keyword evidence="3" id="KW-1133">Transmembrane helix</keyword>
<comment type="caution">
    <text evidence="4">The sequence shown here is derived from an EMBL/GenBank/DDBJ whole genome shotgun (WGS) entry which is preliminary data.</text>
</comment>
<evidence type="ECO:0000256" key="3">
    <source>
        <dbReference type="SAM" id="Phobius"/>
    </source>
</evidence>
<evidence type="ECO:0000256" key="2">
    <source>
        <dbReference type="SAM" id="MobiDB-lite"/>
    </source>
</evidence>
<evidence type="ECO:0000256" key="1">
    <source>
        <dbReference type="SAM" id="Coils"/>
    </source>
</evidence>
<evidence type="ECO:0000313" key="4">
    <source>
        <dbReference type="EMBL" id="OBR95898.1"/>
    </source>
</evidence>
<dbReference type="EMBL" id="LROS01000007">
    <property type="protein sequence ID" value="OBR95898.1"/>
    <property type="molecule type" value="Genomic_DNA"/>
</dbReference>